<sequence>MLSRAIGSSAVASAATASGLRSATRSVPQSSALRAALHFRGFRGAAVPGLAALQQGLGRQAARRQLQAARVSAVAAPVEAEAAPAPQHAHGFSLVEQQYVGEYGSTVLLYRHDKTGAQLMSVVNSDENKTFGVTFRTPVANSKGVPHILEHSVLCGSRKYPIKEPFVELMKGSLQTFLNAFTYPDRTCYPVASCNLQDFYNLVDVYLDAVLHPACVQDPRIFAQEGWHYELDDPSAPLTYKGVVFNEMKGVYSSPDSVNNRVTQAALFPDNTYVEDSGGDPKAIPELTFEEFQKFYADYYHPSNARFWFYGDDPVEERLRIVDAYLQEFEARPVDSSVKPQPLFKEPRRVVSTYSAGEGSEDGGEPRAFVSVNWLLTEEPLDLETELALGFLNHLMLGTSASPLRKALNDSGLGESLIGGGVEDELAQPVFSLGLKGVKEEDAPKVEALILETLERLEKEGFSSTAVEAAVNTIEFSLRENNTGRFPRGLSLMLRSMAAWIYDRDPFQPLKWQDDLEHFKGRLAAGEDVFGPLIRRYLLDNPHRVTVELRPDPKLGEEIEAGEQQRLEAVRGGMAEGDLKEVVASTEELKQRQETPDAAEALGCIPSLSLSDIPKKIATTPTTVSDAKGGATLLTHDLFTNDVLYLDVALDLKPVPANLLPLVPLFCRCLTQMGTDKESFIELTERIGRKTGGVSVSPSVLSKKGSSEPLAYVTIRGKAMADKAGDMFDVARDMLLSARLDDRERFKQMVLETKSSMEAGVIGAGHSFAASRLDAQRSVAGWASEKMGGVAYLDFIRGLAARVESDWEGVQADLEAIRKVLLQREGVLVNMTGDERTLGLAAGPLSSFLDSLPASSAAAAAWTADLKRQNEALLVPTQVNYVSKAANLYEDAGYQLSGSSYVISKSLSTSWIWDRVRVSGGAYGGYCDFDTHSGMFTYSSYRDPNLLKTVDVYDGTVDFLSKLEMGGDELSKAIIGTIGDLDSYQLPDSKGRTAFMRHILGITEEERQQRRDEVLGTTVADFRAFADVLAAVRDQGQVVAVTSADRLEAAHAERPGFFNAIKKVL</sequence>
<dbReference type="Pfam" id="PF22516">
    <property type="entry name" value="PreP_C"/>
    <property type="match status" value="1"/>
</dbReference>
<dbReference type="SUPFAM" id="SSF63411">
    <property type="entry name" value="LuxS/MPP-like metallohydrolase"/>
    <property type="match status" value="4"/>
</dbReference>
<dbReference type="InterPro" id="IPR011249">
    <property type="entry name" value="Metalloenz_LuxS/M16"/>
</dbReference>
<dbReference type="GO" id="GO:0004222">
    <property type="term" value="F:metalloendopeptidase activity"/>
    <property type="evidence" value="ECO:0007669"/>
    <property type="project" value="TreeGrafter"/>
</dbReference>
<dbReference type="AlphaFoldDB" id="A0A9D4TQU2"/>
<dbReference type="Pfam" id="PF00675">
    <property type="entry name" value="Peptidase_M16"/>
    <property type="match status" value="1"/>
</dbReference>
<comment type="cofactor">
    <cofactor evidence="1">
        <name>Zn(2+)</name>
        <dbReference type="ChEBI" id="CHEBI:29105"/>
    </cofactor>
</comment>
<dbReference type="Pfam" id="PF05193">
    <property type="entry name" value="Peptidase_M16_C"/>
    <property type="match status" value="1"/>
</dbReference>
<gene>
    <name evidence="11" type="ORF">D9Q98_003788</name>
</gene>
<dbReference type="InterPro" id="IPR011765">
    <property type="entry name" value="Pept_M16_N"/>
</dbReference>
<dbReference type="FunFam" id="3.30.830.10:FF:000009">
    <property type="entry name" value="Presequence protease, mitochondrial"/>
    <property type="match status" value="1"/>
</dbReference>
<dbReference type="GO" id="GO:0046872">
    <property type="term" value="F:metal ion binding"/>
    <property type="evidence" value="ECO:0007669"/>
    <property type="project" value="UniProtKB-KW"/>
</dbReference>
<dbReference type="PANTHER" id="PTHR43016:SF13">
    <property type="entry name" value="PRESEQUENCE PROTEASE, MITOCHONDRIAL"/>
    <property type="match status" value="1"/>
</dbReference>
<comment type="subcellular location">
    <subcellularLocation>
        <location evidence="2">Mitochondrion</location>
    </subcellularLocation>
</comment>
<dbReference type="GO" id="GO:0005739">
    <property type="term" value="C:mitochondrion"/>
    <property type="evidence" value="ECO:0007669"/>
    <property type="project" value="UniProtKB-SubCell"/>
</dbReference>
<evidence type="ECO:0000256" key="1">
    <source>
        <dbReference type="ARBA" id="ARBA00001947"/>
    </source>
</evidence>
<keyword evidence="6" id="KW-0378">Hydrolase</keyword>
<dbReference type="PANTHER" id="PTHR43016">
    <property type="entry name" value="PRESEQUENCE PROTEASE"/>
    <property type="match status" value="1"/>
</dbReference>
<organism evidence="11 12">
    <name type="scientific">Chlorella vulgaris</name>
    <name type="common">Green alga</name>
    <dbReference type="NCBI Taxonomy" id="3077"/>
    <lineage>
        <taxon>Eukaryota</taxon>
        <taxon>Viridiplantae</taxon>
        <taxon>Chlorophyta</taxon>
        <taxon>core chlorophytes</taxon>
        <taxon>Trebouxiophyceae</taxon>
        <taxon>Chlorellales</taxon>
        <taxon>Chlorellaceae</taxon>
        <taxon>Chlorella clade</taxon>
        <taxon>Chlorella</taxon>
    </lineage>
</organism>
<dbReference type="Gene3D" id="3.30.830.10">
    <property type="entry name" value="Metalloenzyme, LuxS/M16 peptidase-like"/>
    <property type="match status" value="4"/>
</dbReference>
<accession>A0A9D4TQU2</accession>
<dbReference type="EMBL" id="SIDB01000005">
    <property type="protein sequence ID" value="KAI3432226.1"/>
    <property type="molecule type" value="Genomic_DNA"/>
</dbReference>
<keyword evidence="7" id="KW-0862">Zinc</keyword>
<keyword evidence="9" id="KW-0496">Mitochondrion</keyword>
<dbReference type="Proteomes" id="UP001055712">
    <property type="component" value="Unassembled WGS sequence"/>
</dbReference>
<reference evidence="11" key="2">
    <citation type="submission" date="2020-11" db="EMBL/GenBank/DDBJ databases">
        <authorList>
            <person name="Cecchin M."/>
            <person name="Marcolungo L."/>
            <person name="Rossato M."/>
            <person name="Girolomoni L."/>
            <person name="Cosentino E."/>
            <person name="Cuine S."/>
            <person name="Li-Beisson Y."/>
            <person name="Delledonne M."/>
            <person name="Ballottari M."/>
        </authorList>
    </citation>
    <scope>NUCLEOTIDE SEQUENCE</scope>
    <source>
        <strain evidence="11">211/11P</strain>
        <tissue evidence="11">Whole cell</tissue>
    </source>
</reference>
<dbReference type="FunFam" id="3.30.830.10:FF:000034">
    <property type="entry name" value="presequence protease 1, chloroplastic/mitochondrial"/>
    <property type="match status" value="1"/>
</dbReference>
<evidence type="ECO:0000313" key="12">
    <source>
        <dbReference type="Proteomes" id="UP001055712"/>
    </source>
</evidence>
<keyword evidence="4" id="KW-0645">Protease</keyword>
<dbReference type="OrthoDB" id="10250783at2759"/>
<name>A0A9D4TQU2_CHLVU</name>
<reference evidence="11" key="1">
    <citation type="journal article" date="2019" name="Plant J.">
        <title>Chlorella vulgaris genome assembly and annotation reveals the molecular basis for metabolic acclimation to high light conditions.</title>
        <authorList>
            <person name="Cecchin M."/>
            <person name="Marcolungo L."/>
            <person name="Rossato M."/>
            <person name="Girolomoni L."/>
            <person name="Cosentino E."/>
            <person name="Cuine S."/>
            <person name="Li-Beisson Y."/>
            <person name="Delledonne M."/>
            <person name="Ballottari M."/>
        </authorList>
    </citation>
    <scope>NUCLEOTIDE SEQUENCE</scope>
    <source>
        <strain evidence="11">211/11P</strain>
    </source>
</reference>
<evidence type="ECO:0000256" key="7">
    <source>
        <dbReference type="ARBA" id="ARBA00022833"/>
    </source>
</evidence>
<dbReference type="InterPro" id="IPR007863">
    <property type="entry name" value="Peptidase_M16_C"/>
</dbReference>
<keyword evidence="5" id="KW-0479">Metal-binding</keyword>
<evidence type="ECO:0000256" key="4">
    <source>
        <dbReference type="ARBA" id="ARBA00022670"/>
    </source>
</evidence>
<evidence type="ECO:0000256" key="2">
    <source>
        <dbReference type="ARBA" id="ARBA00004173"/>
    </source>
</evidence>
<evidence type="ECO:0000256" key="9">
    <source>
        <dbReference type="ARBA" id="ARBA00023128"/>
    </source>
</evidence>
<keyword evidence="12" id="KW-1185">Reference proteome</keyword>
<dbReference type="GO" id="GO:0016485">
    <property type="term" value="P:protein processing"/>
    <property type="evidence" value="ECO:0007669"/>
    <property type="project" value="TreeGrafter"/>
</dbReference>
<dbReference type="SMART" id="SM01264">
    <property type="entry name" value="M16C_associated"/>
    <property type="match status" value="1"/>
</dbReference>
<protein>
    <recommendedName>
        <fullName evidence="10">Peptidase M16C associated domain-containing protein</fullName>
    </recommendedName>
</protein>
<comment type="caution">
    <text evidence="11">The sequence shown here is derived from an EMBL/GenBank/DDBJ whole genome shotgun (WGS) entry which is preliminary data.</text>
</comment>
<evidence type="ECO:0000256" key="6">
    <source>
        <dbReference type="ARBA" id="ARBA00022801"/>
    </source>
</evidence>
<evidence type="ECO:0000259" key="10">
    <source>
        <dbReference type="SMART" id="SM01264"/>
    </source>
</evidence>
<evidence type="ECO:0000256" key="8">
    <source>
        <dbReference type="ARBA" id="ARBA00023049"/>
    </source>
</evidence>
<evidence type="ECO:0000313" key="11">
    <source>
        <dbReference type="EMBL" id="KAI3432226.1"/>
    </source>
</evidence>
<comment type="similarity">
    <text evidence="3">Belongs to the peptidase M16 family. PreP subfamily.</text>
</comment>
<proteinExistence type="inferred from homology"/>
<keyword evidence="8" id="KW-0482">Metalloprotease</keyword>
<feature type="domain" description="Peptidase M16C associated" evidence="10">
    <location>
        <begin position="549"/>
        <end position="799"/>
    </location>
</feature>
<evidence type="ECO:0000256" key="5">
    <source>
        <dbReference type="ARBA" id="ARBA00022723"/>
    </source>
</evidence>
<dbReference type="InterPro" id="IPR013578">
    <property type="entry name" value="Peptidase_M16C_assoc"/>
</dbReference>
<dbReference type="Pfam" id="PF08367">
    <property type="entry name" value="M16C_assoc"/>
    <property type="match status" value="1"/>
</dbReference>
<evidence type="ECO:0000256" key="3">
    <source>
        <dbReference type="ARBA" id="ARBA00007575"/>
    </source>
</evidence>
<dbReference type="InterPro" id="IPR055130">
    <property type="entry name" value="PreP_C"/>
</dbReference>